<evidence type="ECO:0000256" key="1">
    <source>
        <dbReference type="ARBA" id="ARBA00004163"/>
    </source>
</evidence>
<dbReference type="OrthoDB" id="158360at2759"/>
<evidence type="ECO:0000256" key="4">
    <source>
        <dbReference type="ARBA" id="ARBA00022692"/>
    </source>
</evidence>
<keyword evidence="8 11" id="KW-0472">Membrane</keyword>
<name>A0A427XWX9_9TREE</name>
<dbReference type="STRING" id="105984.A0A427XWX9"/>
<dbReference type="SUPFAM" id="SSF58038">
    <property type="entry name" value="SNARE fusion complex"/>
    <property type="match status" value="1"/>
</dbReference>
<evidence type="ECO:0000256" key="12">
    <source>
        <dbReference type="SAM" id="MobiDB-lite"/>
    </source>
</evidence>
<dbReference type="EMBL" id="RSCE01000004">
    <property type="protein sequence ID" value="RSH83388.1"/>
    <property type="molecule type" value="Genomic_DNA"/>
</dbReference>
<dbReference type="GO" id="GO:0006906">
    <property type="term" value="P:vesicle fusion"/>
    <property type="evidence" value="ECO:0007669"/>
    <property type="project" value="TreeGrafter"/>
</dbReference>
<feature type="region of interest" description="Disordered" evidence="12">
    <location>
        <begin position="116"/>
        <end position="162"/>
    </location>
</feature>
<sequence>MNSLNALGNRQVTSLQHDLSRMETGEAGPSVQGQITTTLAALSRLIDDYDSMARKEMVTAAREKANTFHIASDADADASSSSRVAKLTNDHKELKARFERAKNDSSARARNDLLGVGSATGAAGSPNHSGGSLPHRRVTSSANGPPSPLHESPFGNSAAGGGYMGPNAREDYALREHSFIRESENNIDQYIAQGRAVLENLVEQRGILKGTRTRLLDAANTLGLSRETISWVERRTKEDKWIFIAGGTFTLASFAGIYYYFG</sequence>
<evidence type="ECO:0000256" key="3">
    <source>
        <dbReference type="ARBA" id="ARBA00022448"/>
    </source>
</evidence>
<comment type="caution">
    <text evidence="14">The sequence shown here is derived from an EMBL/GenBank/DDBJ whole genome shotgun (WGS) entry which is preliminary data.</text>
</comment>
<comment type="function">
    <text evidence="11">SNARE required for protein transport between the ER and the Golgi complex.</text>
</comment>
<dbReference type="RefSeq" id="XP_028477340.1">
    <property type="nucleotide sequence ID" value="XM_028622448.1"/>
</dbReference>
<keyword evidence="4 13" id="KW-0812">Transmembrane</keyword>
<evidence type="ECO:0000256" key="10">
    <source>
        <dbReference type="ARBA" id="ARBA00040957"/>
    </source>
</evidence>
<evidence type="ECO:0000256" key="8">
    <source>
        <dbReference type="ARBA" id="ARBA00023136"/>
    </source>
</evidence>
<dbReference type="GO" id="GO:0005484">
    <property type="term" value="F:SNAP receptor activity"/>
    <property type="evidence" value="ECO:0007669"/>
    <property type="project" value="InterPro"/>
</dbReference>
<evidence type="ECO:0000256" key="9">
    <source>
        <dbReference type="ARBA" id="ARBA00037983"/>
    </source>
</evidence>
<evidence type="ECO:0000256" key="13">
    <source>
        <dbReference type="SAM" id="Phobius"/>
    </source>
</evidence>
<dbReference type="Proteomes" id="UP000279236">
    <property type="component" value="Unassembled WGS sequence"/>
</dbReference>
<dbReference type="GO" id="GO:0000149">
    <property type="term" value="F:SNARE binding"/>
    <property type="evidence" value="ECO:0007669"/>
    <property type="project" value="TreeGrafter"/>
</dbReference>
<accession>A0A427XWX9</accession>
<dbReference type="CDD" id="cd15863">
    <property type="entry name" value="SNARE_GS27"/>
    <property type="match status" value="1"/>
</dbReference>
<dbReference type="GeneID" id="39591612"/>
<keyword evidence="5 11" id="KW-0653">Protein transport</keyword>
<dbReference type="PANTHER" id="PTHR21230:SF1">
    <property type="entry name" value="GOLGI SNAP RECEPTOR COMPLEX MEMBER 2"/>
    <property type="match status" value="1"/>
</dbReference>
<evidence type="ECO:0000313" key="15">
    <source>
        <dbReference type="Proteomes" id="UP000279236"/>
    </source>
</evidence>
<dbReference type="AlphaFoldDB" id="A0A427XWX9"/>
<keyword evidence="3 11" id="KW-0813">Transport</keyword>
<dbReference type="GO" id="GO:0031201">
    <property type="term" value="C:SNARE complex"/>
    <property type="evidence" value="ECO:0007669"/>
    <property type="project" value="TreeGrafter"/>
</dbReference>
<dbReference type="InterPro" id="IPR027027">
    <property type="entry name" value="GOSR2/Membrin/Bos1"/>
</dbReference>
<gene>
    <name evidence="14" type="primary">BOS1</name>
    <name evidence="14" type="ORF">EHS24_007069</name>
</gene>
<evidence type="ECO:0000256" key="6">
    <source>
        <dbReference type="ARBA" id="ARBA00022989"/>
    </source>
</evidence>
<dbReference type="GO" id="GO:0012507">
    <property type="term" value="C:ER to Golgi transport vesicle membrane"/>
    <property type="evidence" value="ECO:0007669"/>
    <property type="project" value="TreeGrafter"/>
</dbReference>
<dbReference type="GO" id="GO:0015031">
    <property type="term" value="P:protein transport"/>
    <property type="evidence" value="ECO:0007669"/>
    <property type="project" value="UniProtKB-KW"/>
</dbReference>
<keyword evidence="6 13" id="KW-1133">Transmembrane helix</keyword>
<protein>
    <recommendedName>
        <fullName evidence="10 11">Protein transport protein BOS1</fullName>
    </recommendedName>
</protein>
<comment type="subcellular location">
    <subcellularLocation>
        <location evidence="1">Endoplasmic reticulum membrane</location>
        <topology evidence="1">Single-pass type IV membrane protein</topology>
    </subcellularLocation>
    <subcellularLocation>
        <location evidence="2">Golgi apparatus membrane</location>
        <topology evidence="2">Single-pass type IV membrane protein</topology>
    </subcellularLocation>
</comment>
<keyword evidence="7" id="KW-0333">Golgi apparatus</keyword>
<dbReference type="GO" id="GO:0006888">
    <property type="term" value="P:endoplasmic reticulum to Golgi vesicle-mediated transport"/>
    <property type="evidence" value="ECO:0007669"/>
    <property type="project" value="TreeGrafter"/>
</dbReference>
<dbReference type="PIRSF" id="PIRSF028865">
    <property type="entry name" value="Membrin-2"/>
    <property type="match status" value="1"/>
</dbReference>
<dbReference type="Pfam" id="PF12352">
    <property type="entry name" value="V-SNARE_C"/>
    <property type="match status" value="1"/>
</dbReference>
<evidence type="ECO:0000256" key="5">
    <source>
        <dbReference type="ARBA" id="ARBA00022927"/>
    </source>
</evidence>
<evidence type="ECO:0000256" key="11">
    <source>
        <dbReference type="PIRNR" id="PIRNR028865"/>
    </source>
</evidence>
<proteinExistence type="inferred from homology"/>
<dbReference type="GO" id="GO:0005789">
    <property type="term" value="C:endoplasmic reticulum membrane"/>
    <property type="evidence" value="ECO:0007669"/>
    <property type="project" value="UniProtKB-SubCell"/>
</dbReference>
<keyword evidence="15" id="KW-1185">Reference proteome</keyword>
<evidence type="ECO:0000256" key="7">
    <source>
        <dbReference type="ARBA" id="ARBA00023034"/>
    </source>
</evidence>
<dbReference type="PANTHER" id="PTHR21230">
    <property type="entry name" value="VESICLE TRANSPORT V-SNARE PROTEIN VTI1-RELATED"/>
    <property type="match status" value="1"/>
</dbReference>
<comment type="similarity">
    <text evidence="9 11">Belongs to the BOS1 family.</text>
</comment>
<feature type="transmembrane region" description="Helical" evidence="13">
    <location>
        <begin position="241"/>
        <end position="261"/>
    </location>
</feature>
<organism evidence="14 15">
    <name type="scientific">Apiotrichum porosum</name>
    <dbReference type="NCBI Taxonomy" id="105984"/>
    <lineage>
        <taxon>Eukaryota</taxon>
        <taxon>Fungi</taxon>
        <taxon>Dikarya</taxon>
        <taxon>Basidiomycota</taxon>
        <taxon>Agaricomycotina</taxon>
        <taxon>Tremellomycetes</taxon>
        <taxon>Trichosporonales</taxon>
        <taxon>Trichosporonaceae</taxon>
        <taxon>Apiotrichum</taxon>
    </lineage>
</organism>
<evidence type="ECO:0000256" key="2">
    <source>
        <dbReference type="ARBA" id="ARBA00004409"/>
    </source>
</evidence>
<evidence type="ECO:0000313" key="14">
    <source>
        <dbReference type="EMBL" id="RSH83388.1"/>
    </source>
</evidence>
<reference evidence="14 15" key="1">
    <citation type="submission" date="2018-11" db="EMBL/GenBank/DDBJ databases">
        <title>Genome sequence of Apiotrichum porosum DSM 27194.</title>
        <authorList>
            <person name="Aliyu H."/>
            <person name="Gorte O."/>
            <person name="Ochsenreither K."/>
        </authorList>
    </citation>
    <scope>NUCLEOTIDE SEQUENCE [LARGE SCALE GENOMIC DNA]</scope>
    <source>
        <strain evidence="14 15">DSM 27194</strain>
    </source>
</reference>
<dbReference type="GO" id="GO:0000139">
    <property type="term" value="C:Golgi membrane"/>
    <property type="evidence" value="ECO:0007669"/>
    <property type="project" value="UniProtKB-SubCell"/>
</dbReference>
<dbReference type="GO" id="GO:0031902">
    <property type="term" value="C:late endosome membrane"/>
    <property type="evidence" value="ECO:0007669"/>
    <property type="project" value="TreeGrafter"/>
</dbReference>